<accession>A0AAD9IYX0</accession>
<dbReference type="PRINTS" id="PR00176">
    <property type="entry name" value="NANEUSMPORT"/>
</dbReference>
<feature type="transmembrane region" description="Helical" evidence="9">
    <location>
        <begin position="175"/>
        <end position="192"/>
    </location>
</feature>
<feature type="transmembrane region" description="Helical" evidence="9">
    <location>
        <begin position="249"/>
        <end position="274"/>
    </location>
</feature>
<dbReference type="GO" id="GO:0005886">
    <property type="term" value="C:plasma membrane"/>
    <property type="evidence" value="ECO:0007669"/>
    <property type="project" value="TreeGrafter"/>
</dbReference>
<keyword evidence="5 9" id="KW-0472">Membrane</keyword>
<dbReference type="AlphaFoldDB" id="A0AAD9IYX0"/>
<feature type="disulfide bond" evidence="7">
    <location>
        <begin position="126"/>
        <end position="135"/>
    </location>
</feature>
<name>A0AAD9IYX0_9ANNE</name>
<evidence type="ECO:0000256" key="8">
    <source>
        <dbReference type="RuleBase" id="RU003732"/>
    </source>
</evidence>
<feature type="transmembrane region" description="Helical" evidence="9">
    <location>
        <begin position="331"/>
        <end position="357"/>
    </location>
</feature>
<comment type="caution">
    <text evidence="10">The sequence shown here is derived from an EMBL/GenBank/DDBJ whole genome shotgun (WGS) entry which is preliminary data.</text>
</comment>
<evidence type="ECO:0000256" key="2">
    <source>
        <dbReference type="ARBA" id="ARBA00022448"/>
    </source>
</evidence>
<feature type="transmembrane region" description="Helical" evidence="9">
    <location>
        <begin position="12"/>
        <end position="29"/>
    </location>
</feature>
<keyword evidence="2 8" id="KW-0813">Transport</keyword>
<dbReference type="PANTHER" id="PTHR11616:SF303">
    <property type="entry name" value="SODIUM- AND CHLORIDE-DEPENDENT GABA TRANSPORTER INE"/>
    <property type="match status" value="1"/>
</dbReference>
<feature type="binding site" evidence="6">
    <location>
        <position position="20"/>
    </location>
    <ligand>
        <name>Na(+)</name>
        <dbReference type="ChEBI" id="CHEBI:29101"/>
        <label>1</label>
    </ligand>
</feature>
<dbReference type="Proteomes" id="UP001208570">
    <property type="component" value="Unassembled WGS sequence"/>
</dbReference>
<feature type="transmembrane region" description="Helical" evidence="9">
    <location>
        <begin position="500"/>
        <end position="522"/>
    </location>
</feature>
<feature type="transmembrane region" description="Helical" evidence="9">
    <location>
        <begin position="392"/>
        <end position="417"/>
    </location>
</feature>
<keyword evidence="4 9" id="KW-1133">Transmembrane helix</keyword>
<feature type="binding site" evidence="6">
    <location>
        <position position="27"/>
    </location>
    <ligand>
        <name>Na(+)</name>
        <dbReference type="ChEBI" id="CHEBI:29101"/>
        <label>1</label>
    </ligand>
</feature>
<dbReference type="GO" id="GO:0005283">
    <property type="term" value="F:amino acid:sodium symporter activity"/>
    <property type="evidence" value="ECO:0007669"/>
    <property type="project" value="TreeGrafter"/>
</dbReference>
<dbReference type="GO" id="GO:0046872">
    <property type="term" value="F:metal ion binding"/>
    <property type="evidence" value="ECO:0007669"/>
    <property type="project" value="UniProtKB-KW"/>
</dbReference>
<organism evidence="10 11">
    <name type="scientific">Paralvinella palmiformis</name>
    <dbReference type="NCBI Taxonomy" id="53620"/>
    <lineage>
        <taxon>Eukaryota</taxon>
        <taxon>Metazoa</taxon>
        <taxon>Spiralia</taxon>
        <taxon>Lophotrochozoa</taxon>
        <taxon>Annelida</taxon>
        <taxon>Polychaeta</taxon>
        <taxon>Sedentaria</taxon>
        <taxon>Canalipalpata</taxon>
        <taxon>Terebellida</taxon>
        <taxon>Terebelliformia</taxon>
        <taxon>Alvinellidae</taxon>
        <taxon>Paralvinella</taxon>
    </lineage>
</organism>
<keyword evidence="6" id="KW-0479">Metal-binding</keyword>
<reference evidence="10" key="1">
    <citation type="journal article" date="2023" name="Mol. Biol. Evol.">
        <title>Third-Generation Sequencing Reveals the Adaptive Role of the Epigenome in Three Deep-Sea Polychaetes.</title>
        <authorList>
            <person name="Perez M."/>
            <person name="Aroh O."/>
            <person name="Sun Y."/>
            <person name="Lan Y."/>
            <person name="Juniper S.K."/>
            <person name="Young C.R."/>
            <person name="Angers B."/>
            <person name="Qian P.Y."/>
        </authorList>
    </citation>
    <scope>NUCLEOTIDE SEQUENCE</scope>
    <source>
        <strain evidence="10">P08H-3</strain>
    </source>
</reference>
<comment type="similarity">
    <text evidence="8">Belongs to the sodium:neurotransmitter symporter (SNF) (TC 2.A.22) family.</text>
</comment>
<evidence type="ECO:0000256" key="1">
    <source>
        <dbReference type="ARBA" id="ARBA00004141"/>
    </source>
</evidence>
<dbReference type="InterPro" id="IPR037272">
    <property type="entry name" value="SNS_sf"/>
</dbReference>
<keyword evidence="6" id="KW-0915">Sodium</keyword>
<keyword evidence="11" id="KW-1185">Reference proteome</keyword>
<comment type="subcellular location">
    <subcellularLocation>
        <location evidence="1">Membrane</location>
        <topology evidence="1">Multi-pass membrane protein</topology>
    </subcellularLocation>
</comment>
<feature type="binding site" evidence="6">
    <location>
        <position position="362"/>
    </location>
    <ligand>
        <name>Na(+)</name>
        <dbReference type="ChEBI" id="CHEBI:29101"/>
        <label>1</label>
    </ligand>
</feature>
<evidence type="ECO:0000256" key="3">
    <source>
        <dbReference type="ARBA" id="ARBA00022692"/>
    </source>
</evidence>
<feature type="binding site" evidence="6">
    <location>
        <position position="359"/>
    </location>
    <ligand>
        <name>Na(+)</name>
        <dbReference type="ChEBI" id="CHEBI:29101"/>
        <label>1</label>
    </ligand>
</feature>
<feature type="binding site" evidence="6">
    <location>
        <position position="260"/>
    </location>
    <ligand>
        <name>Na(+)</name>
        <dbReference type="ChEBI" id="CHEBI:29101"/>
        <label>1</label>
    </ligand>
</feature>
<evidence type="ECO:0000256" key="9">
    <source>
        <dbReference type="SAM" id="Phobius"/>
    </source>
</evidence>
<feature type="transmembrane region" description="Helical" evidence="9">
    <location>
        <begin position="286"/>
        <end position="311"/>
    </location>
</feature>
<feature type="binding site" evidence="6">
    <location>
        <position position="292"/>
    </location>
    <ligand>
        <name>Na(+)</name>
        <dbReference type="ChEBI" id="CHEBI:29101"/>
        <label>1</label>
    </ligand>
</feature>
<protein>
    <recommendedName>
        <fullName evidence="8">Transporter</fullName>
    </recommendedName>
</protein>
<feature type="binding site" evidence="6">
    <location>
        <position position="22"/>
    </location>
    <ligand>
        <name>Na(+)</name>
        <dbReference type="ChEBI" id="CHEBI:29101"/>
        <label>1</label>
    </ligand>
</feature>
<evidence type="ECO:0000256" key="6">
    <source>
        <dbReference type="PIRSR" id="PIRSR600175-1"/>
    </source>
</evidence>
<gene>
    <name evidence="10" type="ORF">LSH36_873g00096</name>
</gene>
<evidence type="ECO:0000256" key="4">
    <source>
        <dbReference type="ARBA" id="ARBA00022989"/>
    </source>
</evidence>
<feature type="transmembrane region" description="Helical" evidence="9">
    <location>
        <begin position="464"/>
        <end position="488"/>
    </location>
</feature>
<keyword evidence="7" id="KW-1015">Disulfide bond</keyword>
<evidence type="ECO:0000256" key="7">
    <source>
        <dbReference type="PIRSR" id="PIRSR600175-2"/>
    </source>
</evidence>
<sequence>MVGVREQWSRELDYVLACVGNAIGLGNLWRFPYLCYASGGGAFLIPYFIMLLFTGLPLLYLEVSIGQYTRLGPVGAIKTLCPFFQGAGMGTVMLSFLFTTYYNVILAWSVYYMIASCFNPLPWSSCGNIWNTDNCWDSAVNDTSVKPNNSMTPTEEYYRYQVLNQSSGLEEQGDVVWPLVLLLLVSWILVYFSLFKGVKWTGKIVYFTATFPYVVLIALLARGLSLPGSMKGIDFYINPRWELLLDPKVWINAAAQNFNSIGIAFGSMIAFASYSKPESRIFRNSMIICAVNSATSVLAGFAVFSILGYIAFMQDDEVSKVVSQGPGLVFIVYPAAFSSLTYPTGQIFAFLFFFMLITLAVDSQLASVECVITTVQDQFGYSLQKIFKRKEIIVLVFCLLTYLCGLPNVTQGGIYFFKLIDSYSSSLSLMLIAFFEVISVSWVYGARNLADKVRIMTGRSVSFYWIVCWYAISPLFILAILVFSYIQWTPISLDDYEYPAWGHGIGWFLAGLSLVCIPIGMIKGVAESSGKHCWEKFLNSFRPLDNSYSPQSIQGNHDCKLQPVMVTTVYRQCSTEPSKQCDPVTTVLDQQLSTKI</sequence>
<feature type="transmembrane region" description="Helical" evidence="9">
    <location>
        <begin position="204"/>
        <end position="224"/>
    </location>
</feature>
<dbReference type="Pfam" id="PF00209">
    <property type="entry name" value="SNF"/>
    <property type="match status" value="1"/>
</dbReference>
<keyword evidence="3 8" id="KW-0812">Transmembrane</keyword>
<proteinExistence type="inferred from homology"/>
<feature type="transmembrane region" description="Helical" evidence="9">
    <location>
        <begin position="423"/>
        <end position="444"/>
    </location>
</feature>
<evidence type="ECO:0000256" key="5">
    <source>
        <dbReference type="ARBA" id="ARBA00023136"/>
    </source>
</evidence>
<dbReference type="PANTHER" id="PTHR11616">
    <property type="entry name" value="SODIUM/CHLORIDE DEPENDENT TRANSPORTER"/>
    <property type="match status" value="1"/>
</dbReference>
<feature type="binding site" evidence="6">
    <location>
        <position position="363"/>
    </location>
    <ligand>
        <name>Na(+)</name>
        <dbReference type="ChEBI" id="CHEBI:29101"/>
        <label>1</label>
    </ligand>
</feature>
<evidence type="ECO:0000313" key="10">
    <source>
        <dbReference type="EMBL" id="KAK2143147.1"/>
    </source>
</evidence>
<dbReference type="InterPro" id="IPR000175">
    <property type="entry name" value="Na/ntran_symport"/>
</dbReference>
<dbReference type="PROSITE" id="PS50267">
    <property type="entry name" value="NA_NEUROTRAN_SYMP_3"/>
    <property type="match status" value="1"/>
</dbReference>
<dbReference type="GO" id="GO:0089718">
    <property type="term" value="P:amino acid import across plasma membrane"/>
    <property type="evidence" value="ECO:0007669"/>
    <property type="project" value="TreeGrafter"/>
</dbReference>
<dbReference type="SUPFAM" id="SSF161070">
    <property type="entry name" value="SNF-like"/>
    <property type="match status" value="1"/>
</dbReference>
<keyword evidence="8" id="KW-0769">Symport</keyword>
<dbReference type="EMBL" id="JAODUP010000873">
    <property type="protein sequence ID" value="KAK2143147.1"/>
    <property type="molecule type" value="Genomic_DNA"/>
</dbReference>
<evidence type="ECO:0000313" key="11">
    <source>
        <dbReference type="Proteomes" id="UP001208570"/>
    </source>
</evidence>
<dbReference type="PROSITE" id="PS00610">
    <property type="entry name" value="NA_NEUROTRAN_SYMP_1"/>
    <property type="match status" value="1"/>
</dbReference>
<feature type="transmembrane region" description="Helical" evidence="9">
    <location>
        <begin position="92"/>
        <end position="114"/>
    </location>
</feature>
<feature type="transmembrane region" description="Helical" evidence="9">
    <location>
        <begin position="41"/>
        <end position="61"/>
    </location>
</feature>